<feature type="domain" description="PA" evidence="2">
    <location>
        <begin position="143"/>
        <end position="230"/>
    </location>
</feature>
<comment type="similarity">
    <text evidence="1">Belongs to the peptidase M28 family. M28B subfamily.</text>
</comment>
<evidence type="ECO:0000313" key="6">
    <source>
        <dbReference type="Proteomes" id="UP000277928"/>
    </source>
</evidence>
<dbReference type="Gene3D" id="1.20.930.40">
    <property type="entry name" value="Transferrin receptor-like, dimerisation domain"/>
    <property type="match status" value="1"/>
</dbReference>
<accession>A0A3P6SZ83</accession>
<dbReference type="InterPro" id="IPR036757">
    <property type="entry name" value="TFR-like_dimer_dom_sf"/>
</dbReference>
<proteinExistence type="inferred from homology"/>
<dbReference type="PANTHER" id="PTHR10404:SF77">
    <property type="entry name" value="GLUTAMATE CARBOXYPEPTIDASE 2 HOMOLOG"/>
    <property type="match status" value="1"/>
</dbReference>
<dbReference type="PANTHER" id="PTHR10404">
    <property type="entry name" value="N-ACETYLATED-ALPHA-LINKED ACIDIC DIPEPTIDASE"/>
    <property type="match status" value="1"/>
</dbReference>
<sequence>MRSDNAKGSFVAWNWLCIHFSRNHASMIDILMSNINGFKIAENLKSFTAWPHPAGTKANSKVAERISKVWKSNGLEGVHYVEYDVLLSYPDYDNPNHLHILDKDGKILYKTKGVTPPLIPKEQSAKGAGIQWLAYSANGTVRGEVIYCHFGRKQDFQRLKYYDINPKGKIVVMRYGKIFRGDKILNAQLAGAIGAILFSDPFEVARDGTTKENVYPNTEWLPGEGVQRGSIMNGNGDPLSPLYPSKKNFYRSKTIKEAMNDRTLPTIPVLPLSYSDAYQVLSNVRGFLAPFDWQGGLNLTYYLGPVMKDDNQIQITVHSSLETRTIRNVIGYIRGVVDPDNYVILGNHYDAWVYGALDPNSGTAILAEVARGIVQTIKATSWRPARTIMFCNWDAEEYGLIGSTEFVEDYANLLSKRAVAYFNVDNIHSNHSLHVNTVPTLYQFMSKISKLIPNPMESERRSGRETLYDTWFKTFPSDISFLPDVPSMPIPGDKSDHAAFLNYLGVPVADITYRNKTSYDNYPLYHSLYETSFTNEHIIDTNNLAVHEAVGKYWAAVACKFADSPVLPLNITDLALSILHIYIPPIKQSLNKMKYYEEMLHDAKRQLNYLLNASVEFLDHAKKFDDITEHTLADYVANLYDLKSFSWINDRLTEVERCFINPRGMTGEASKRHLLFSIDAFKRAGSDAERTVIAREIAFGISIIQHSIECAIGMLSDTI</sequence>
<dbReference type="Gene3D" id="3.50.30.30">
    <property type="match status" value="1"/>
</dbReference>
<organism evidence="5 6">
    <name type="scientific">Litomosoides sigmodontis</name>
    <name type="common">Filarial nematode worm</name>
    <dbReference type="NCBI Taxonomy" id="42156"/>
    <lineage>
        <taxon>Eukaryota</taxon>
        <taxon>Metazoa</taxon>
        <taxon>Ecdysozoa</taxon>
        <taxon>Nematoda</taxon>
        <taxon>Chromadorea</taxon>
        <taxon>Rhabditida</taxon>
        <taxon>Spirurina</taxon>
        <taxon>Spiruromorpha</taxon>
        <taxon>Filarioidea</taxon>
        <taxon>Onchocercidae</taxon>
        <taxon>Litomosoides</taxon>
    </lineage>
</organism>
<dbReference type="InterPro" id="IPR007484">
    <property type="entry name" value="Peptidase_M28"/>
</dbReference>
<dbReference type="CDD" id="cd02121">
    <property type="entry name" value="PA_GCPII_like"/>
    <property type="match status" value="1"/>
</dbReference>
<reference evidence="5 6" key="1">
    <citation type="submission" date="2018-08" db="EMBL/GenBank/DDBJ databases">
        <authorList>
            <person name="Laetsch R D."/>
            <person name="Stevens L."/>
            <person name="Kumar S."/>
            <person name="Blaxter L. M."/>
        </authorList>
    </citation>
    <scope>NUCLEOTIDE SEQUENCE [LARGE SCALE GENOMIC DNA]</scope>
</reference>
<dbReference type="OMA" id="NVVIASW"/>
<feature type="domain" description="Peptidase M28" evidence="4">
    <location>
        <begin position="328"/>
        <end position="531"/>
    </location>
</feature>
<dbReference type="SUPFAM" id="SSF47672">
    <property type="entry name" value="Transferrin receptor-like dimerisation domain"/>
    <property type="match status" value="1"/>
</dbReference>
<dbReference type="FunFam" id="3.40.630.10:FF:000101">
    <property type="entry name" value="N-acetylated alpha-linked acidic dipeptidase like 1"/>
    <property type="match status" value="1"/>
</dbReference>
<evidence type="ECO:0008006" key="7">
    <source>
        <dbReference type="Google" id="ProtNLM"/>
    </source>
</evidence>
<dbReference type="FunFam" id="3.50.30.30:FF:000033">
    <property type="entry name" value="Glutamate carboxypeptidase 2 homolog"/>
    <property type="match status" value="1"/>
</dbReference>
<evidence type="ECO:0000313" key="5">
    <source>
        <dbReference type="EMBL" id="VDK75493.1"/>
    </source>
</evidence>
<dbReference type="SUPFAM" id="SSF52025">
    <property type="entry name" value="PA domain"/>
    <property type="match status" value="1"/>
</dbReference>
<dbReference type="Proteomes" id="UP000277928">
    <property type="component" value="Unassembled WGS sequence"/>
</dbReference>
<dbReference type="InterPro" id="IPR003137">
    <property type="entry name" value="PA_domain"/>
</dbReference>
<dbReference type="InterPro" id="IPR007365">
    <property type="entry name" value="TFR-like_dimer_dom"/>
</dbReference>
<evidence type="ECO:0000259" key="2">
    <source>
        <dbReference type="Pfam" id="PF02225"/>
    </source>
</evidence>
<dbReference type="AlphaFoldDB" id="A0A3P6SZ83"/>
<protein>
    <recommendedName>
        <fullName evidence="7">Peptidase M28 domain-containing protein</fullName>
    </recommendedName>
</protein>
<dbReference type="InterPro" id="IPR046450">
    <property type="entry name" value="PA_dom_sf"/>
</dbReference>
<dbReference type="OrthoDB" id="5841748at2759"/>
<dbReference type="Pfam" id="PF02225">
    <property type="entry name" value="PA"/>
    <property type="match status" value="1"/>
</dbReference>
<dbReference type="STRING" id="42156.A0A3P6SZ83"/>
<dbReference type="Pfam" id="PF04253">
    <property type="entry name" value="TFR_dimer"/>
    <property type="match status" value="1"/>
</dbReference>
<evidence type="ECO:0000259" key="3">
    <source>
        <dbReference type="Pfam" id="PF04253"/>
    </source>
</evidence>
<keyword evidence="6" id="KW-1185">Reference proteome</keyword>
<dbReference type="SUPFAM" id="SSF53187">
    <property type="entry name" value="Zn-dependent exopeptidases"/>
    <property type="match status" value="1"/>
</dbReference>
<name>A0A3P6SZ83_LITSI</name>
<dbReference type="GO" id="GO:0004180">
    <property type="term" value="F:carboxypeptidase activity"/>
    <property type="evidence" value="ECO:0007669"/>
    <property type="project" value="TreeGrafter"/>
</dbReference>
<dbReference type="Gene3D" id="3.40.630.10">
    <property type="entry name" value="Zn peptidases"/>
    <property type="match status" value="1"/>
</dbReference>
<dbReference type="InterPro" id="IPR039373">
    <property type="entry name" value="Peptidase_M28B"/>
</dbReference>
<dbReference type="Pfam" id="PF04389">
    <property type="entry name" value="Peptidase_M28"/>
    <property type="match status" value="1"/>
</dbReference>
<evidence type="ECO:0000256" key="1">
    <source>
        <dbReference type="ARBA" id="ARBA00005634"/>
    </source>
</evidence>
<dbReference type="EMBL" id="UYRX01000146">
    <property type="protein sequence ID" value="VDK75493.1"/>
    <property type="molecule type" value="Genomic_DNA"/>
</dbReference>
<feature type="domain" description="Transferrin receptor-like dimerisation" evidence="3">
    <location>
        <begin position="607"/>
        <end position="681"/>
    </location>
</feature>
<gene>
    <name evidence="5" type="ORF">NLS_LOCUS2939</name>
</gene>
<evidence type="ECO:0000259" key="4">
    <source>
        <dbReference type="Pfam" id="PF04389"/>
    </source>
</evidence>